<dbReference type="PANTHER" id="PTHR33562:SF17">
    <property type="entry name" value="PROTEIN QUIVER"/>
    <property type="match status" value="1"/>
</dbReference>
<evidence type="ECO:0000256" key="7">
    <source>
        <dbReference type="ARBA" id="ARBA00023180"/>
    </source>
</evidence>
<dbReference type="GO" id="GO:0098552">
    <property type="term" value="C:side of membrane"/>
    <property type="evidence" value="ECO:0007669"/>
    <property type="project" value="UniProtKB-KW"/>
</dbReference>
<protein>
    <submittedName>
        <fullName evidence="11">Uncharacterized protein</fullName>
    </submittedName>
</protein>
<dbReference type="GO" id="GO:0032222">
    <property type="term" value="P:regulation of synaptic transmission, cholinergic"/>
    <property type="evidence" value="ECO:0007669"/>
    <property type="project" value="InterPro"/>
</dbReference>
<evidence type="ECO:0000256" key="8">
    <source>
        <dbReference type="ARBA" id="ARBA00023288"/>
    </source>
</evidence>
<keyword evidence="12" id="KW-1185">Reference proteome</keyword>
<feature type="compositionally biased region" description="Gly residues" evidence="9">
    <location>
        <begin position="37"/>
        <end position="51"/>
    </location>
</feature>
<evidence type="ECO:0000256" key="6">
    <source>
        <dbReference type="ARBA" id="ARBA00023136"/>
    </source>
</evidence>
<evidence type="ECO:0000313" key="12">
    <source>
        <dbReference type="Proteomes" id="UP000007755"/>
    </source>
</evidence>
<dbReference type="Proteomes" id="UP000007755">
    <property type="component" value="Unassembled WGS sequence"/>
</dbReference>
<evidence type="ECO:0000256" key="5">
    <source>
        <dbReference type="ARBA" id="ARBA00022989"/>
    </source>
</evidence>
<keyword evidence="4" id="KW-0732">Signal</keyword>
<proteinExistence type="predicted"/>
<dbReference type="eggNOG" id="ENOG502S4TH">
    <property type="taxonomic scope" value="Eukaryota"/>
</dbReference>
<keyword evidence="5 10" id="KW-1133">Transmembrane helix</keyword>
<dbReference type="PANTHER" id="PTHR33562">
    <property type="entry name" value="ATILLA, ISOFORM B-RELATED-RELATED"/>
    <property type="match status" value="1"/>
</dbReference>
<evidence type="ECO:0000313" key="11">
    <source>
        <dbReference type="EMBL" id="EGI68011.1"/>
    </source>
</evidence>
<keyword evidence="6 10" id="KW-0472">Membrane</keyword>
<keyword evidence="8" id="KW-0449">Lipoprotein</keyword>
<comment type="subcellular location">
    <subcellularLocation>
        <location evidence="1">Membrane</location>
        <topology evidence="1">Lipid-anchor</topology>
        <topology evidence="1">GPI-anchor</topology>
    </subcellularLocation>
</comment>
<evidence type="ECO:0000256" key="9">
    <source>
        <dbReference type="SAM" id="MobiDB-lite"/>
    </source>
</evidence>
<dbReference type="InterPro" id="IPR050975">
    <property type="entry name" value="Sleep_regulator"/>
</dbReference>
<keyword evidence="3 10" id="KW-0812">Transmembrane</keyword>
<keyword evidence="7" id="KW-0325">Glycoprotein</keyword>
<evidence type="ECO:0000256" key="1">
    <source>
        <dbReference type="ARBA" id="ARBA00004589"/>
    </source>
</evidence>
<feature type="compositionally biased region" description="Basic residues" evidence="9">
    <location>
        <begin position="14"/>
        <end position="24"/>
    </location>
</feature>
<dbReference type="OrthoDB" id="6083863at2759"/>
<accession>F4WC31</accession>
<sequence length="271" mass="28652">MRGCTPSGYSSGRRAARKGKRRVHGIGAPSTNAPARRGGGGGGGERIAGVRGGGRGGEANAYIHALSDLFPDDDGDDDDWDTLHATVAGAAARLDPRAHGPAIAMTMIANQAALIIGLVFVVLAATFDRGEAIICYQCNSEYDPRCGDPFDSYTLGTVNCSFQPRLEHLSHLEPTLCRKISQKVYGKERVVRSCGYITDAEKDNGECLMRTGTHDVRAIYCSCTSDLCNSVESLRTPSLLPLASLLTAILATPSLLLSCPIVPSRISLSAA</sequence>
<organism evidence="12">
    <name type="scientific">Acromyrmex echinatior</name>
    <name type="common">Panamanian leafcutter ant</name>
    <name type="synonym">Acromyrmex octospinosus echinatior</name>
    <dbReference type="NCBI Taxonomy" id="103372"/>
    <lineage>
        <taxon>Eukaryota</taxon>
        <taxon>Metazoa</taxon>
        <taxon>Ecdysozoa</taxon>
        <taxon>Arthropoda</taxon>
        <taxon>Hexapoda</taxon>
        <taxon>Insecta</taxon>
        <taxon>Pterygota</taxon>
        <taxon>Neoptera</taxon>
        <taxon>Endopterygota</taxon>
        <taxon>Hymenoptera</taxon>
        <taxon>Apocrita</taxon>
        <taxon>Aculeata</taxon>
        <taxon>Formicoidea</taxon>
        <taxon>Formicidae</taxon>
        <taxon>Myrmicinae</taxon>
        <taxon>Acromyrmex</taxon>
    </lineage>
</organism>
<dbReference type="InterPro" id="IPR045860">
    <property type="entry name" value="Snake_toxin-like_sf"/>
</dbReference>
<dbReference type="InterPro" id="IPR031424">
    <property type="entry name" value="QVR-like"/>
</dbReference>
<dbReference type="FunCoup" id="F4WC31">
    <property type="interactions" value="36"/>
</dbReference>
<keyword evidence="2" id="KW-0336">GPI-anchor</keyword>
<dbReference type="EMBL" id="GL888070">
    <property type="protein sequence ID" value="EGI68011.1"/>
    <property type="molecule type" value="Genomic_DNA"/>
</dbReference>
<evidence type="ECO:0000256" key="10">
    <source>
        <dbReference type="SAM" id="Phobius"/>
    </source>
</evidence>
<evidence type="ECO:0000256" key="2">
    <source>
        <dbReference type="ARBA" id="ARBA00022622"/>
    </source>
</evidence>
<gene>
    <name evidence="11" type="ORF">G5I_03103</name>
</gene>
<dbReference type="Pfam" id="PF17064">
    <property type="entry name" value="QVR"/>
    <property type="match status" value="1"/>
</dbReference>
<dbReference type="InParanoid" id="F4WC31"/>
<reference evidence="11" key="1">
    <citation type="submission" date="2011-02" db="EMBL/GenBank/DDBJ databases">
        <title>The genome of the leaf-cutting ant Acromyrmex echinatior suggests key adaptations to social evolution and fungus farming.</title>
        <authorList>
            <person name="Nygaard S."/>
            <person name="Zhang G."/>
        </authorList>
    </citation>
    <scope>NUCLEOTIDE SEQUENCE</scope>
</reference>
<name>F4WC31_ACREC</name>
<feature type="region of interest" description="Disordered" evidence="9">
    <location>
        <begin position="1"/>
        <end position="51"/>
    </location>
</feature>
<evidence type="ECO:0000256" key="3">
    <source>
        <dbReference type="ARBA" id="ARBA00022692"/>
    </source>
</evidence>
<dbReference type="SUPFAM" id="SSF57302">
    <property type="entry name" value="Snake toxin-like"/>
    <property type="match status" value="1"/>
</dbReference>
<feature type="transmembrane region" description="Helical" evidence="10">
    <location>
        <begin position="102"/>
        <end position="127"/>
    </location>
</feature>
<dbReference type="GO" id="GO:0030431">
    <property type="term" value="P:sleep"/>
    <property type="evidence" value="ECO:0007669"/>
    <property type="project" value="InterPro"/>
</dbReference>
<evidence type="ECO:0000256" key="4">
    <source>
        <dbReference type="ARBA" id="ARBA00022729"/>
    </source>
</evidence>
<dbReference type="AlphaFoldDB" id="F4WC31"/>